<feature type="compositionally biased region" description="Low complexity" evidence="4">
    <location>
        <begin position="23"/>
        <end position="34"/>
    </location>
</feature>
<keyword evidence="6" id="KW-1185">Reference proteome</keyword>
<dbReference type="PRINTS" id="PR00320">
    <property type="entry name" value="GPROTEINBRPT"/>
</dbReference>
<feature type="region of interest" description="Disordered" evidence="4">
    <location>
        <begin position="509"/>
        <end position="531"/>
    </location>
</feature>
<evidence type="ECO:0000313" key="6">
    <source>
        <dbReference type="Proteomes" id="UP001642360"/>
    </source>
</evidence>
<feature type="region of interest" description="Disordered" evidence="4">
    <location>
        <begin position="348"/>
        <end position="421"/>
    </location>
</feature>
<evidence type="ECO:0000313" key="5">
    <source>
        <dbReference type="EMBL" id="CAK9143320.1"/>
    </source>
</evidence>
<dbReference type="Gene3D" id="2.130.10.10">
    <property type="entry name" value="YVTN repeat-like/Quinoprotein amine dehydrogenase"/>
    <property type="match status" value="1"/>
</dbReference>
<dbReference type="PROSITE" id="PS50294">
    <property type="entry name" value="WD_REPEATS_REGION"/>
    <property type="match status" value="3"/>
</dbReference>
<protein>
    <recommendedName>
        <fullName evidence="7">WD repeat-containing protein 44</fullName>
    </recommendedName>
</protein>
<evidence type="ECO:0000256" key="1">
    <source>
        <dbReference type="ARBA" id="ARBA00022574"/>
    </source>
</evidence>
<feature type="repeat" description="WD" evidence="3">
    <location>
        <begin position="445"/>
        <end position="486"/>
    </location>
</feature>
<proteinExistence type="predicted"/>
<feature type="region of interest" description="Disordered" evidence="4">
    <location>
        <begin position="218"/>
        <end position="241"/>
    </location>
</feature>
<gene>
    <name evidence="5" type="ORF">ILEXP_LOCUS11019</name>
</gene>
<dbReference type="PROSITE" id="PS50082">
    <property type="entry name" value="WD_REPEATS_2"/>
    <property type="match status" value="3"/>
</dbReference>
<sequence length="1007" mass="111573">MNNAGDEEDEDECFYESLDRLQSSATSSRSSSCASDDDVEDRDQNWILNSANYANSDHLSVPKFPMGVSNNYHVWISEPSLSVEERRMRLLRHMGLSGDFTLSRKKTSLPDGSCGGEKMRGGEFDSSLSSDHLNPSQGNGQVFSSNDFNSSPGIVLSRSDSPTDHNQCNSNSLSVNSSEIISTNSISSSQTVNETCGGGVFVNNDNRDRNQNVALVKSRSGNGSTISNAISSPNKPPLRKNIRRGDEIRTDYTRLNLNANFDSLAVSGNGEVEWGLECNPNGLVDDQVCLIKNLDNGKEFVVNEVREDGMWDKLREVGTGKQLTMEEFEMCVGHSPLVQELMRRQNVEDGNKDNMDSNANGSGSKSKKKGSWLKSIRSVASSVTGLKERRSSDERDTSSEKGGRRSSSATDDSQDISIHGSERIRVRHYGKSFKELSALYKSQEMQAHNGSIWTIKFSLDGKYLASAGEDCVIHVWEVVESERKGNLLIDKPEDGNLSFLFLANGSPEPTSLSSNLNGHPEKKRRGRSSISRKSVSLDHVLVPETVFALSDKPVCSFEGHLDDVLDLSWSKSEHLLSSSMDKTVRLWHLSSKDCLKTFSHSDYVTCIQFNPVDDRYFISGSLDAKVRIWSIPDRQVVDWTDLHEMVTAACYTPDGQGALVGSCKGSCRLYNTSDNKLQQKNQINLQNKRKKAHHKKITGFQFAPGSTSEVLITSADSRIRVIDDDGLIHKFKELENDPLRFASILDPLSFILRSSELFFVTISMCCRREIFHVIILCAGLLKARFVSSWTAIYVISQFTPVNDFDSVTGFRNTSSQISASLTENGKYVVCASEDSRVYIWKHEGDSRPSRGKGVTVTRSYEHFHCRDVSVAIPWPGMCDTWGLQDTCSAEPRVLVDHMDEVSTANHPPTPVEATNGNESSPLASGYTSSPLHGTISSATNSYFFDRISATWPEEKLLLATKNCSPRVSVDFSNVVNQSRSAWGMVIVTAGLRGEIRTFQNFGLPIRI</sequence>
<dbReference type="InterPro" id="IPR020472">
    <property type="entry name" value="WD40_PAC1"/>
</dbReference>
<keyword evidence="1 3" id="KW-0853">WD repeat</keyword>
<feature type="region of interest" description="Disordered" evidence="4">
    <location>
        <begin position="20"/>
        <end position="39"/>
    </location>
</feature>
<feature type="region of interest" description="Disordered" evidence="4">
    <location>
        <begin position="107"/>
        <end position="174"/>
    </location>
</feature>
<keyword evidence="2" id="KW-0677">Repeat</keyword>
<feature type="compositionally biased region" description="Polar residues" evidence="4">
    <location>
        <begin position="126"/>
        <end position="173"/>
    </location>
</feature>
<reference evidence="5 6" key="1">
    <citation type="submission" date="2024-02" db="EMBL/GenBank/DDBJ databases">
        <authorList>
            <person name="Vignale AGUSTIN F."/>
            <person name="Sosa J E."/>
            <person name="Modenutti C."/>
        </authorList>
    </citation>
    <scope>NUCLEOTIDE SEQUENCE [LARGE SCALE GENOMIC DNA]</scope>
</reference>
<evidence type="ECO:0000256" key="2">
    <source>
        <dbReference type="ARBA" id="ARBA00022737"/>
    </source>
</evidence>
<dbReference type="PROSITE" id="PS00678">
    <property type="entry name" value="WD_REPEATS_1"/>
    <property type="match status" value="1"/>
</dbReference>
<feature type="compositionally biased region" description="Basic and acidic residues" evidence="4">
    <location>
        <begin position="386"/>
        <end position="403"/>
    </location>
</feature>
<dbReference type="SMART" id="SM00320">
    <property type="entry name" value="WD40"/>
    <property type="match status" value="6"/>
</dbReference>
<dbReference type="InterPro" id="IPR001680">
    <property type="entry name" value="WD40_rpt"/>
</dbReference>
<dbReference type="InterPro" id="IPR036322">
    <property type="entry name" value="WD40_repeat_dom_sf"/>
</dbReference>
<dbReference type="InterPro" id="IPR040324">
    <property type="entry name" value="WDR44/Dgr2"/>
</dbReference>
<name>A0ABC8RFA9_9AQUA</name>
<organism evidence="5 6">
    <name type="scientific">Ilex paraguariensis</name>
    <name type="common">yerba mate</name>
    <dbReference type="NCBI Taxonomy" id="185542"/>
    <lineage>
        <taxon>Eukaryota</taxon>
        <taxon>Viridiplantae</taxon>
        <taxon>Streptophyta</taxon>
        <taxon>Embryophyta</taxon>
        <taxon>Tracheophyta</taxon>
        <taxon>Spermatophyta</taxon>
        <taxon>Magnoliopsida</taxon>
        <taxon>eudicotyledons</taxon>
        <taxon>Gunneridae</taxon>
        <taxon>Pentapetalae</taxon>
        <taxon>asterids</taxon>
        <taxon>campanulids</taxon>
        <taxon>Aquifoliales</taxon>
        <taxon>Aquifoliaceae</taxon>
        <taxon>Ilex</taxon>
    </lineage>
</organism>
<feature type="repeat" description="WD" evidence="3">
    <location>
        <begin position="557"/>
        <end position="597"/>
    </location>
</feature>
<feature type="repeat" description="WD" evidence="3">
    <location>
        <begin position="597"/>
        <end position="631"/>
    </location>
</feature>
<dbReference type="InterPro" id="IPR019775">
    <property type="entry name" value="WD40_repeat_CS"/>
</dbReference>
<feature type="region of interest" description="Disordered" evidence="4">
    <location>
        <begin position="902"/>
        <end position="926"/>
    </location>
</feature>
<dbReference type="InterPro" id="IPR015943">
    <property type="entry name" value="WD40/YVTN_repeat-like_dom_sf"/>
</dbReference>
<accession>A0ABC8RFA9</accession>
<feature type="compositionally biased region" description="Polar residues" evidence="4">
    <location>
        <begin position="219"/>
        <end position="233"/>
    </location>
</feature>
<comment type="caution">
    <text evidence="5">The sequence shown here is derived from an EMBL/GenBank/DDBJ whole genome shotgun (WGS) entry which is preliminary data.</text>
</comment>
<evidence type="ECO:0000256" key="4">
    <source>
        <dbReference type="SAM" id="MobiDB-lite"/>
    </source>
</evidence>
<dbReference type="AlphaFoldDB" id="A0ABC8RFA9"/>
<evidence type="ECO:0008006" key="7">
    <source>
        <dbReference type="Google" id="ProtNLM"/>
    </source>
</evidence>
<dbReference type="EMBL" id="CAUOFW020001288">
    <property type="protein sequence ID" value="CAK9143320.1"/>
    <property type="molecule type" value="Genomic_DNA"/>
</dbReference>
<dbReference type="SUPFAM" id="SSF50978">
    <property type="entry name" value="WD40 repeat-like"/>
    <property type="match status" value="1"/>
</dbReference>
<dbReference type="PANTHER" id="PTHR14221:SF67">
    <property type="entry name" value="WD REPEAT-CONTAINING PROTEIN 44-LIKE"/>
    <property type="match status" value="1"/>
</dbReference>
<evidence type="ECO:0000256" key="3">
    <source>
        <dbReference type="PROSITE-ProRule" id="PRU00221"/>
    </source>
</evidence>
<dbReference type="PANTHER" id="PTHR14221">
    <property type="entry name" value="WD REPEAT DOMAIN 44"/>
    <property type="match status" value="1"/>
</dbReference>
<dbReference type="Proteomes" id="UP001642360">
    <property type="component" value="Unassembled WGS sequence"/>
</dbReference>
<dbReference type="Pfam" id="PF00400">
    <property type="entry name" value="WD40"/>
    <property type="match status" value="4"/>
</dbReference>